<dbReference type="InterPro" id="IPR020846">
    <property type="entry name" value="MFS_dom"/>
</dbReference>
<evidence type="ECO:0000256" key="4">
    <source>
        <dbReference type="ARBA" id="ARBA00022989"/>
    </source>
</evidence>
<keyword evidence="3 7" id="KW-0812">Transmembrane</keyword>
<reference evidence="9 10" key="1">
    <citation type="submission" date="2018-06" db="EMBL/GenBank/DDBJ databases">
        <authorList>
            <consortium name="Pathogen Informatics"/>
            <person name="Doyle S."/>
        </authorList>
    </citation>
    <scope>NUCLEOTIDE SEQUENCE [LARGE SCALE GENOMIC DNA]</scope>
    <source>
        <strain evidence="9 10">NCTC5050</strain>
    </source>
</reference>
<dbReference type="AlphaFoldDB" id="A0A378BA78"/>
<evidence type="ECO:0000256" key="1">
    <source>
        <dbReference type="ARBA" id="ARBA00004141"/>
    </source>
</evidence>
<evidence type="ECO:0000256" key="7">
    <source>
        <dbReference type="SAM" id="Phobius"/>
    </source>
</evidence>
<comment type="subcellular location">
    <subcellularLocation>
        <location evidence="1">Membrane</location>
        <topology evidence="1">Multi-pass membrane protein</topology>
    </subcellularLocation>
</comment>
<gene>
    <name evidence="9" type="primary">dgoT_3</name>
    <name evidence="9" type="ORF">NCTC5050_04645</name>
</gene>
<dbReference type="Gene3D" id="1.20.1250.20">
    <property type="entry name" value="MFS general substrate transporter like domains"/>
    <property type="match status" value="1"/>
</dbReference>
<dbReference type="InterPro" id="IPR050382">
    <property type="entry name" value="MFS_Na/Anion_cotransporter"/>
</dbReference>
<organism evidence="9 10">
    <name type="scientific">Klebsiella pneumoniae subsp. ozaenae</name>
    <dbReference type="NCBI Taxonomy" id="574"/>
    <lineage>
        <taxon>Bacteria</taxon>
        <taxon>Pseudomonadati</taxon>
        <taxon>Pseudomonadota</taxon>
        <taxon>Gammaproteobacteria</taxon>
        <taxon>Enterobacterales</taxon>
        <taxon>Enterobacteriaceae</taxon>
        <taxon>Klebsiella/Raoultella group</taxon>
        <taxon>Klebsiella</taxon>
        <taxon>Klebsiella pneumoniae complex</taxon>
    </lineage>
</organism>
<evidence type="ECO:0000256" key="3">
    <source>
        <dbReference type="ARBA" id="ARBA00022692"/>
    </source>
</evidence>
<dbReference type="PANTHER" id="PTHR11662:SF333">
    <property type="entry name" value="D-GALACTONATE TRANSPORTER"/>
    <property type="match status" value="1"/>
</dbReference>
<dbReference type="GO" id="GO:0022857">
    <property type="term" value="F:transmembrane transporter activity"/>
    <property type="evidence" value="ECO:0007669"/>
    <property type="project" value="InterPro"/>
</dbReference>
<dbReference type="Proteomes" id="UP000255382">
    <property type="component" value="Unassembled WGS sequence"/>
</dbReference>
<dbReference type="SUPFAM" id="SSF103473">
    <property type="entry name" value="MFS general substrate transporter"/>
    <property type="match status" value="1"/>
</dbReference>
<name>A0A378BA78_KLEPO</name>
<accession>A0A378BA78</accession>
<feature type="transmembrane region" description="Helical" evidence="7">
    <location>
        <begin position="61"/>
        <end position="85"/>
    </location>
</feature>
<evidence type="ECO:0000313" key="9">
    <source>
        <dbReference type="EMBL" id="STV33698.1"/>
    </source>
</evidence>
<dbReference type="GO" id="GO:0051213">
    <property type="term" value="F:dioxygenase activity"/>
    <property type="evidence" value="ECO:0007669"/>
    <property type="project" value="UniProtKB-KW"/>
</dbReference>
<dbReference type="CDD" id="cd17319">
    <property type="entry name" value="MFS_ExuT_GudP_like"/>
    <property type="match status" value="1"/>
</dbReference>
<protein>
    <submittedName>
        <fullName evidence="9">4-hydroxyphenylpyruvate dioxygenase</fullName>
    </submittedName>
</protein>
<evidence type="ECO:0000259" key="8">
    <source>
        <dbReference type="PROSITE" id="PS50850"/>
    </source>
</evidence>
<keyword evidence="9" id="KW-0223">Dioxygenase</keyword>
<keyword evidence="9" id="KW-0560">Oxidoreductase</keyword>
<keyword evidence="4 7" id="KW-1133">Transmembrane helix</keyword>
<keyword evidence="10" id="KW-1185">Reference proteome</keyword>
<feature type="transmembrane region" description="Helical" evidence="7">
    <location>
        <begin position="181"/>
        <end position="198"/>
    </location>
</feature>
<evidence type="ECO:0000313" key="10">
    <source>
        <dbReference type="Proteomes" id="UP000255382"/>
    </source>
</evidence>
<proteinExistence type="inferred from homology"/>
<feature type="transmembrane region" description="Helical" evidence="7">
    <location>
        <begin position="153"/>
        <end position="174"/>
    </location>
</feature>
<dbReference type="GO" id="GO:0016020">
    <property type="term" value="C:membrane"/>
    <property type="evidence" value="ECO:0007669"/>
    <property type="project" value="UniProtKB-SubCell"/>
</dbReference>
<dbReference type="PROSITE" id="PS50850">
    <property type="entry name" value="MFS"/>
    <property type="match status" value="1"/>
</dbReference>
<keyword evidence="9" id="KW-0670">Pyruvate</keyword>
<evidence type="ECO:0000256" key="6">
    <source>
        <dbReference type="ARBA" id="ARBA00038514"/>
    </source>
</evidence>
<dbReference type="InterPro" id="IPR036259">
    <property type="entry name" value="MFS_trans_sf"/>
</dbReference>
<evidence type="ECO:0000256" key="2">
    <source>
        <dbReference type="ARBA" id="ARBA00022475"/>
    </source>
</evidence>
<comment type="similarity">
    <text evidence="6">Belongs to the major facilitator superfamily. Phthalate permease family.</text>
</comment>
<dbReference type="Pfam" id="PF07690">
    <property type="entry name" value="MFS_1"/>
    <property type="match status" value="1"/>
</dbReference>
<dbReference type="InterPro" id="IPR011701">
    <property type="entry name" value="MFS"/>
</dbReference>
<sequence>MSSYSPNPTAAAQPAVTVRRSRRRIGILALLAIGTMINYLDRTVLGIAAPKLTAELGIDPAIMGILFSAFAWTYALAQIPGGLFLDRFGNKVTYFLSLTLWSLFTLFHGMAVGLKTLLLCRFGLGISEAPCFPVNSRVVSAWFPQQERAKATAVYTVGEYLGLACFAPLLFWIMDGFGWRVLFVSVGAVGILFALVWWRCYREPHEDPRLSQQEREHIENGGGLSAPTDQQVAFSWPLGPPAAEQTADHRRQHRPVCRQYRAGVFSHLVPHLAGHRAAYALAEGWLLLHPAVCRRRRRGDVWRLALRQAAESYRVSQPRS</sequence>
<dbReference type="PANTHER" id="PTHR11662">
    <property type="entry name" value="SOLUTE CARRIER FAMILY 17"/>
    <property type="match status" value="1"/>
</dbReference>
<dbReference type="EMBL" id="UGLZ01000005">
    <property type="protein sequence ID" value="STV33698.1"/>
    <property type="molecule type" value="Genomic_DNA"/>
</dbReference>
<keyword evidence="2" id="KW-1003">Cell membrane</keyword>
<feature type="domain" description="Major facilitator superfamily (MFS) profile" evidence="8">
    <location>
        <begin position="27"/>
        <end position="320"/>
    </location>
</feature>
<feature type="transmembrane region" description="Helical" evidence="7">
    <location>
        <begin position="92"/>
        <end position="114"/>
    </location>
</feature>
<keyword evidence="5 7" id="KW-0472">Membrane</keyword>
<feature type="transmembrane region" description="Helical" evidence="7">
    <location>
        <begin position="27"/>
        <end position="49"/>
    </location>
</feature>
<evidence type="ECO:0000256" key="5">
    <source>
        <dbReference type="ARBA" id="ARBA00023136"/>
    </source>
</evidence>